<dbReference type="InterPro" id="IPR020476">
    <property type="entry name" value="Nudix_hydrolase"/>
</dbReference>
<evidence type="ECO:0000313" key="5">
    <source>
        <dbReference type="EMBL" id="SMX25092.1"/>
    </source>
</evidence>
<dbReference type="PROSITE" id="PS51462">
    <property type="entry name" value="NUDIX"/>
    <property type="match status" value="1"/>
</dbReference>
<dbReference type="PROSITE" id="PS00893">
    <property type="entry name" value="NUDIX_BOX"/>
    <property type="match status" value="1"/>
</dbReference>
<dbReference type="Proteomes" id="UP000201838">
    <property type="component" value="Unassembled WGS sequence"/>
</dbReference>
<dbReference type="SUPFAM" id="SSF55811">
    <property type="entry name" value="Nudix"/>
    <property type="match status" value="1"/>
</dbReference>
<evidence type="ECO:0000256" key="1">
    <source>
        <dbReference type="ARBA" id="ARBA00001946"/>
    </source>
</evidence>
<keyword evidence="6" id="KW-1185">Reference proteome</keyword>
<dbReference type="InterPro" id="IPR015797">
    <property type="entry name" value="NUDIX_hydrolase-like_dom_sf"/>
</dbReference>
<comment type="similarity">
    <text evidence="3">Belongs to the Nudix hydrolase family.</text>
</comment>
<dbReference type="InterPro" id="IPR020084">
    <property type="entry name" value="NUDIX_hydrolase_CS"/>
</dbReference>
<dbReference type="Gene3D" id="3.90.79.10">
    <property type="entry name" value="Nucleoside Triphosphate Pyrophosphohydrolase"/>
    <property type="match status" value="1"/>
</dbReference>
<evidence type="ECO:0000256" key="2">
    <source>
        <dbReference type="ARBA" id="ARBA00022801"/>
    </source>
</evidence>
<dbReference type="GO" id="GO:0016787">
    <property type="term" value="F:hydrolase activity"/>
    <property type="evidence" value="ECO:0007669"/>
    <property type="project" value="UniProtKB-KW"/>
</dbReference>
<dbReference type="OrthoDB" id="289720at2"/>
<dbReference type="PRINTS" id="PR00502">
    <property type="entry name" value="NUDIXFAMILY"/>
</dbReference>
<evidence type="ECO:0000259" key="4">
    <source>
        <dbReference type="PROSITE" id="PS51462"/>
    </source>
</evidence>
<comment type="cofactor">
    <cofactor evidence="1">
        <name>Mg(2+)</name>
        <dbReference type="ChEBI" id="CHEBI:18420"/>
    </cofactor>
</comment>
<name>A0A238J4F2_9RHOB</name>
<feature type="domain" description="Nudix hydrolase" evidence="4">
    <location>
        <begin position="3"/>
        <end position="134"/>
    </location>
</feature>
<dbReference type="InterPro" id="IPR000086">
    <property type="entry name" value="NUDIX_hydrolase_dom"/>
</dbReference>
<dbReference type="PANTHER" id="PTHR43046">
    <property type="entry name" value="GDP-MANNOSE MANNOSYL HYDROLASE"/>
    <property type="match status" value="1"/>
</dbReference>
<gene>
    <name evidence="5" type="ORF">BOA8489_03226</name>
</gene>
<dbReference type="EMBL" id="FXXQ01000012">
    <property type="protein sequence ID" value="SMX25092.1"/>
    <property type="molecule type" value="Genomic_DNA"/>
</dbReference>
<dbReference type="RefSeq" id="WP_093975298.1">
    <property type="nucleotide sequence ID" value="NZ_FXXQ01000012.1"/>
</dbReference>
<keyword evidence="2 3" id="KW-0378">Hydrolase</keyword>
<protein>
    <recommendedName>
        <fullName evidence="4">Nudix hydrolase domain-containing protein</fullName>
    </recommendedName>
</protein>
<organism evidence="5 6">
    <name type="scientific">Boseongicola aestuarii</name>
    <dbReference type="NCBI Taxonomy" id="1470561"/>
    <lineage>
        <taxon>Bacteria</taxon>
        <taxon>Pseudomonadati</taxon>
        <taxon>Pseudomonadota</taxon>
        <taxon>Alphaproteobacteria</taxon>
        <taxon>Rhodobacterales</taxon>
        <taxon>Paracoccaceae</taxon>
        <taxon>Boseongicola</taxon>
    </lineage>
</organism>
<reference evidence="5 6" key="1">
    <citation type="submission" date="2017-05" db="EMBL/GenBank/DDBJ databases">
        <authorList>
            <person name="Song R."/>
            <person name="Chenine A.L."/>
            <person name="Ruprecht R.M."/>
        </authorList>
    </citation>
    <scope>NUCLEOTIDE SEQUENCE [LARGE SCALE GENOMIC DNA]</scope>
    <source>
        <strain evidence="5 6">CECT 8489</strain>
    </source>
</reference>
<evidence type="ECO:0000313" key="6">
    <source>
        <dbReference type="Proteomes" id="UP000201838"/>
    </source>
</evidence>
<dbReference type="AlphaFoldDB" id="A0A238J4F2"/>
<dbReference type="PANTHER" id="PTHR43046:SF14">
    <property type="entry name" value="MUTT_NUDIX FAMILY PROTEIN"/>
    <property type="match status" value="1"/>
</dbReference>
<accession>A0A238J4F2</accession>
<sequence>MTEPFHGAKIAHLVEDQIVTILRDDIPTIPWPDHWDLPGGGREGNETPVECALRELHEELGLTLDPASVNWLMRDTSPLGFRWFLVAELPCFDTSMVNFGNEGQEWRLVKLDWYLSHEKAISNHKERLRTYLRHRPGKLFKGTENHRNL</sequence>
<proteinExistence type="inferred from homology"/>
<dbReference type="Pfam" id="PF00293">
    <property type="entry name" value="NUDIX"/>
    <property type="match status" value="1"/>
</dbReference>
<evidence type="ECO:0000256" key="3">
    <source>
        <dbReference type="RuleBase" id="RU003476"/>
    </source>
</evidence>